<dbReference type="KEGG" id="goq:ACH46_06455"/>
<dbReference type="AlphaFoldDB" id="A0A0N9NB29"/>
<dbReference type="InterPro" id="IPR049820">
    <property type="entry name" value="Trnsprt_adja_ssu-like"/>
</dbReference>
<keyword evidence="1" id="KW-0472">Membrane</keyword>
<evidence type="ECO:0000313" key="3">
    <source>
        <dbReference type="Proteomes" id="UP000063789"/>
    </source>
</evidence>
<dbReference type="RefSeq" id="WP_226995786.1">
    <property type="nucleotide sequence ID" value="NZ_CP011853.1"/>
</dbReference>
<dbReference type="Proteomes" id="UP000063789">
    <property type="component" value="Chromosome"/>
</dbReference>
<name>A0A0N9NB29_9ACTN</name>
<dbReference type="NCBIfam" id="NF038354">
    <property type="entry name" value="trnsprt_adja_43"/>
    <property type="match status" value="1"/>
</dbReference>
<proteinExistence type="predicted"/>
<dbReference type="EMBL" id="CP011853">
    <property type="protein sequence ID" value="ALG84214.1"/>
    <property type="molecule type" value="Genomic_DNA"/>
</dbReference>
<reference evidence="2 3" key="2">
    <citation type="journal article" date="2017" name="Int. J. Syst. Evol. Microbiol.">
        <title>Gordonia phthalatica sp. nov., a di-n-butyl phthalate-degrading bacterium isolated from activated sludge.</title>
        <authorList>
            <person name="Jin D."/>
            <person name="Kong X."/>
            <person name="Jia M."/>
            <person name="Yu X."/>
            <person name="Wang X."/>
            <person name="Zhuang X."/>
            <person name="Deng Y."/>
            <person name="Bai Z."/>
        </authorList>
    </citation>
    <scope>NUCLEOTIDE SEQUENCE [LARGE SCALE GENOMIC DNA]</scope>
    <source>
        <strain evidence="2 3">QH-11</strain>
    </source>
</reference>
<protein>
    <submittedName>
        <fullName evidence="2">Membrane protein</fullName>
    </submittedName>
</protein>
<keyword evidence="3" id="KW-1185">Reference proteome</keyword>
<gene>
    <name evidence="2" type="ORF">ACH46_06455</name>
</gene>
<dbReference type="PATRIC" id="fig|1136941.3.peg.1322"/>
<accession>A0A0N9NB29</accession>
<reference evidence="3" key="1">
    <citation type="submission" date="2015-06" db="EMBL/GenBank/DDBJ databases">
        <title>Complete genome sequence and metabolic analysis of phthalate degradation pathway in Gordonia sp. QH-11.</title>
        <authorList>
            <person name="Jin D."/>
            <person name="Kong X."/>
            <person name="Bai Z."/>
        </authorList>
    </citation>
    <scope>NUCLEOTIDE SEQUENCE [LARGE SCALE GENOMIC DNA]</scope>
    <source>
        <strain evidence="3">QH-11</strain>
    </source>
</reference>
<evidence type="ECO:0000256" key="1">
    <source>
        <dbReference type="SAM" id="Phobius"/>
    </source>
</evidence>
<sequence>MTTFWLTVYILIWPVITAGTLGVIVRAFYREWRQARDEGRDMI</sequence>
<evidence type="ECO:0000313" key="2">
    <source>
        <dbReference type="EMBL" id="ALG84214.1"/>
    </source>
</evidence>
<organism evidence="2 3">
    <name type="scientific">Gordonia phthalatica</name>
    <dbReference type="NCBI Taxonomy" id="1136941"/>
    <lineage>
        <taxon>Bacteria</taxon>
        <taxon>Bacillati</taxon>
        <taxon>Actinomycetota</taxon>
        <taxon>Actinomycetes</taxon>
        <taxon>Mycobacteriales</taxon>
        <taxon>Gordoniaceae</taxon>
        <taxon>Gordonia</taxon>
    </lineage>
</organism>
<keyword evidence="1" id="KW-0812">Transmembrane</keyword>
<feature type="transmembrane region" description="Helical" evidence="1">
    <location>
        <begin position="6"/>
        <end position="29"/>
    </location>
</feature>
<keyword evidence="1" id="KW-1133">Transmembrane helix</keyword>